<dbReference type="Proteomes" id="UP000075787">
    <property type="component" value="Unassembled WGS sequence"/>
</dbReference>
<protein>
    <submittedName>
        <fullName evidence="1">Uncharacterized protein</fullName>
    </submittedName>
</protein>
<accession>A0A162LM36</accession>
<gene>
    <name evidence="1" type="ORF">AUP44_23045</name>
</gene>
<dbReference type="GeneID" id="97242771"/>
<reference evidence="1 2" key="1">
    <citation type="submission" date="2015-12" db="EMBL/GenBank/DDBJ databases">
        <title>Genome sequence of Tistrella mobilis MCCC 1A02139.</title>
        <authorList>
            <person name="Lu L."/>
            <person name="Lai Q."/>
            <person name="Shao Z."/>
            <person name="Qian P."/>
        </authorList>
    </citation>
    <scope>NUCLEOTIDE SEQUENCE [LARGE SCALE GENOMIC DNA]</scope>
    <source>
        <strain evidence="1 2">MCCC 1A02139</strain>
    </source>
</reference>
<dbReference type="AlphaFoldDB" id="A0A162LM36"/>
<comment type="caution">
    <text evidence="1">The sequence shown here is derived from an EMBL/GenBank/DDBJ whole genome shotgun (WGS) entry which is preliminary data.</text>
</comment>
<name>A0A162LM36_9PROT</name>
<proteinExistence type="predicted"/>
<evidence type="ECO:0000313" key="2">
    <source>
        <dbReference type="Proteomes" id="UP000075787"/>
    </source>
</evidence>
<dbReference type="RefSeq" id="WP_062762149.1">
    <property type="nucleotide sequence ID" value="NZ_CP121045.1"/>
</dbReference>
<evidence type="ECO:0000313" key="1">
    <source>
        <dbReference type="EMBL" id="KYO55666.1"/>
    </source>
</evidence>
<sequence length="203" mass="22092">MMRLLRETPRDRDRAALDRFVEAQSAYVAQRMTIGYCEIKAGPLRHSLFREAGFQVLLERSRWEAFAAVRADMAVAIRDRLRPHAGDPAAIETALVEDFAAALAAAPHFTDRPDGFAAEVTALAARLALGRAADPQPPARIFAQGGGRVFDCLPIHPSLRDHEREMIVNGVCFHAVGALARADLRFDWPALAADLAAGARVAA</sequence>
<dbReference type="EMBL" id="LPZR01000059">
    <property type="protein sequence ID" value="KYO55666.1"/>
    <property type="molecule type" value="Genomic_DNA"/>
</dbReference>
<organism evidence="1 2">
    <name type="scientific">Tistrella mobilis</name>
    <dbReference type="NCBI Taxonomy" id="171437"/>
    <lineage>
        <taxon>Bacteria</taxon>
        <taxon>Pseudomonadati</taxon>
        <taxon>Pseudomonadota</taxon>
        <taxon>Alphaproteobacteria</taxon>
        <taxon>Geminicoccales</taxon>
        <taxon>Geminicoccaceae</taxon>
        <taxon>Tistrella</taxon>
    </lineage>
</organism>